<evidence type="ECO:0000256" key="3">
    <source>
        <dbReference type="ARBA" id="ARBA00022729"/>
    </source>
</evidence>
<dbReference type="Gene3D" id="3.40.190.10">
    <property type="entry name" value="Periplasmic binding protein-like II"/>
    <property type="match status" value="2"/>
</dbReference>
<gene>
    <name evidence="8" type="ORF">FF100_14980</name>
</gene>
<keyword evidence="3 7" id="KW-0732">Signal</keyword>
<keyword evidence="6" id="KW-0449">Lipoprotein</keyword>
<feature type="chain" id="PRO_5022686594" evidence="7">
    <location>
        <begin position="36"/>
        <end position="290"/>
    </location>
</feature>
<accession>A0A5C4LG52</accession>
<protein>
    <submittedName>
        <fullName evidence="8">Methionine-binding protein</fullName>
    </submittedName>
</protein>
<name>A0A5C4LG52_9HYPH</name>
<evidence type="ECO:0000256" key="1">
    <source>
        <dbReference type="ARBA" id="ARBA00004635"/>
    </source>
</evidence>
<dbReference type="InterPro" id="IPR004872">
    <property type="entry name" value="Lipoprotein_NlpA"/>
</dbReference>
<evidence type="ECO:0000256" key="5">
    <source>
        <dbReference type="ARBA" id="ARBA00023139"/>
    </source>
</evidence>
<comment type="subcellular location">
    <subcellularLocation>
        <location evidence="1">Membrane</location>
        <topology evidence="1">Lipid-anchor</topology>
    </subcellularLocation>
</comment>
<dbReference type="PANTHER" id="PTHR30429:SF0">
    <property type="entry name" value="METHIONINE-BINDING LIPOPROTEIN METQ"/>
    <property type="match status" value="1"/>
</dbReference>
<feature type="signal peptide" evidence="7">
    <location>
        <begin position="1"/>
        <end position="35"/>
    </location>
</feature>
<dbReference type="PANTHER" id="PTHR30429">
    <property type="entry name" value="D-METHIONINE-BINDING LIPOPROTEIN METQ"/>
    <property type="match status" value="1"/>
</dbReference>
<dbReference type="EMBL" id="VDDA01000005">
    <property type="protein sequence ID" value="TNC12951.1"/>
    <property type="molecule type" value="Genomic_DNA"/>
</dbReference>
<keyword evidence="5" id="KW-0564">Palmitate</keyword>
<keyword evidence="9" id="KW-1185">Reference proteome</keyword>
<dbReference type="Pfam" id="PF03180">
    <property type="entry name" value="Lipoprotein_9"/>
    <property type="match status" value="1"/>
</dbReference>
<dbReference type="SUPFAM" id="SSF53850">
    <property type="entry name" value="Periplasmic binding protein-like II"/>
    <property type="match status" value="1"/>
</dbReference>
<evidence type="ECO:0000256" key="2">
    <source>
        <dbReference type="ARBA" id="ARBA00008973"/>
    </source>
</evidence>
<organism evidence="8 9">
    <name type="scientific">Methylobacterium terricola</name>
    <dbReference type="NCBI Taxonomy" id="2583531"/>
    <lineage>
        <taxon>Bacteria</taxon>
        <taxon>Pseudomonadati</taxon>
        <taxon>Pseudomonadota</taxon>
        <taxon>Alphaproteobacteria</taxon>
        <taxon>Hyphomicrobiales</taxon>
        <taxon>Methylobacteriaceae</taxon>
        <taxon>Methylobacterium</taxon>
    </lineage>
</organism>
<evidence type="ECO:0000256" key="4">
    <source>
        <dbReference type="ARBA" id="ARBA00023136"/>
    </source>
</evidence>
<sequence>MIADPPFDRPRGRPLVATLLGLVALLATAAAPALAQSGTPITASIETRDLRVGFTPGPYEDAFKAGAAPVLGAQGYRIAYAHFSTGLEVNKAVAFDEIDANVMQHSVYLKAYNERNGTDLVGIVQVPTPPMGLYSRKHRTLSAVRPGATVAVPNDPVNLERALKILRDAGWIGLKANANPVDVTELDVTANPSGIRIVPLEAAQAPRALDDVDFAAIQGNFAIFSGLKLTEALALETMTAPYINVVAVRRVHAETPWAKAIVAAYRSDAFQAAIRADRFYDGFTLPDYFR</sequence>
<evidence type="ECO:0000256" key="7">
    <source>
        <dbReference type="SAM" id="SignalP"/>
    </source>
</evidence>
<keyword evidence="4" id="KW-0472">Membrane</keyword>
<dbReference type="OrthoDB" id="9812878at2"/>
<evidence type="ECO:0000313" key="8">
    <source>
        <dbReference type="EMBL" id="TNC12951.1"/>
    </source>
</evidence>
<dbReference type="Proteomes" id="UP000305267">
    <property type="component" value="Unassembled WGS sequence"/>
</dbReference>
<evidence type="ECO:0000256" key="6">
    <source>
        <dbReference type="ARBA" id="ARBA00023288"/>
    </source>
</evidence>
<proteinExistence type="inferred from homology"/>
<dbReference type="AlphaFoldDB" id="A0A5C4LG52"/>
<evidence type="ECO:0000313" key="9">
    <source>
        <dbReference type="Proteomes" id="UP000305267"/>
    </source>
</evidence>
<dbReference type="RefSeq" id="WP_139036489.1">
    <property type="nucleotide sequence ID" value="NZ_VDDA01000005.1"/>
</dbReference>
<comment type="similarity">
    <text evidence="2">Belongs to the NlpA lipoprotein family.</text>
</comment>
<comment type="caution">
    <text evidence="8">The sequence shown here is derived from an EMBL/GenBank/DDBJ whole genome shotgun (WGS) entry which is preliminary data.</text>
</comment>
<reference evidence="8 9" key="1">
    <citation type="submission" date="2019-06" db="EMBL/GenBank/DDBJ databases">
        <title>Genome of Methylobacterium sp. 17Sr1-39.</title>
        <authorList>
            <person name="Seo T."/>
        </authorList>
    </citation>
    <scope>NUCLEOTIDE SEQUENCE [LARGE SCALE GENOMIC DNA]</scope>
    <source>
        <strain evidence="8 9">17Sr1-39</strain>
    </source>
</reference>
<dbReference type="GO" id="GO:0016020">
    <property type="term" value="C:membrane"/>
    <property type="evidence" value="ECO:0007669"/>
    <property type="project" value="UniProtKB-SubCell"/>
</dbReference>